<proteinExistence type="predicted"/>
<dbReference type="RefSeq" id="WP_348707190.1">
    <property type="nucleotide sequence ID" value="NZ_CAXIYA010000040.1"/>
</dbReference>
<dbReference type="Proteomes" id="UP001497602">
    <property type="component" value="Unassembled WGS sequence"/>
</dbReference>
<organism evidence="1 2">
    <name type="scientific">Tenacibaculum vairaonense</name>
    <dbReference type="NCBI Taxonomy" id="3137860"/>
    <lineage>
        <taxon>Bacteria</taxon>
        <taxon>Pseudomonadati</taxon>
        <taxon>Bacteroidota</taxon>
        <taxon>Flavobacteriia</taxon>
        <taxon>Flavobacteriales</taxon>
        <taxon>Flavobacteriaceae</taxon>
        <taxon>Tenacibaculum</taxon>
    </lineage>
</organism>
<accession>A0ABP1FK61</accession>
<keyword evidence="2" id="KW-1185">Reference proteome</keyword>
<name>A0ABP1FK61_9FLAO</name>
<comment type="caution">
    <text evidence="1">The sequence shown here is derived from an EMBL/GenBank/DDBJ whole genome shotgun (WGS) entry which is preliminary data.</text>
</comment>
<reference evidence="1 2" key="1">
    <citation type="submission" date="2024-05" db="EMBL/GenBank/DDBJ databases">
        <authorList>
            <person name="Duchaud E."/>
        </authorList>
    </citation>
    <scope>NUCLEOTIDE SEQUENCE [LARGE SCALE GENOMIC DNA]</scope>
    <source>
        <strain evidence="1">Ena-SAMPLE-TAB-13-05-2024-13:56:06:370-140305</strain>
    </source>
</reference>
<dbReference type="EMBL" id="CAXJRC010000045">
    <property type="protein sequence ID" value="CAL2108512.1"/>
    <property type="molecule type" value="Genomic_DNA"/>
</dbReference>
<sequence>MITKVQREELEKIKPYKYREKVRNYLKENNYSFSLETIQKVYAGKRNNLIIAKAIITVFNNHKREKRLVINSHINSATNIDNKDIP</sequence>
<gene>
    <name evidence="1" type="ORF">T190115A13A_80087</name>
</gene>
<evidence type="ECO:0000313" key="2">
    <source>
        <dbReference type="Proteomes" id="UP001497602"/>
    </source>
</evidence>
<evidence type="ECO:0000313" key="1">
    <source>
        <dbReference type="EMBL" id="CAL2108512.1"/>
    </source>
</evidence>
<protein>
    <submittedName>
        <fullName evidence="1">Uncharacterized protein</fullName>
    </submittedName>
</protein>